<evidence type="ECO:0000313" key="2">
    <source>
        <dbReference type="EMBL" id="CCA76587.1"/>
    </source>
</evidence>
<dbReference type="EMBL" id="CAFZ01000848">
    <property type="protein sequence ID" value="CCA76587.1"/>
    <property type="molecule type" value="Genomic_DNA"/>
</dbReference>
<gene>
    <name evidence="2" type="ORF">PIIN_11806</name>
</gene>
<dbReference type="InParanoid" id="G4TZ44"/>
<comment type="caution">
    <text evidence="2">The sequence shown here is derived from an EMBL/GenBank/DDBJ whole genome shotgun (WGS) entry which is preliminary data.</text>
</comment>
<dbReference type="HOGENOM" id="CLU_3415244_0_0_1"/>
<accession>G4TZ44</accession>
<keyword evidence="3" id="KW-1185">Reference proteome</keyword>
<reference evidence="2 3" key="1">
    <citation type="journal article" date="2011" name="PLoS Pathog.">
        <title>Endophytic Life Strategies Decoded by Genome and Transcriptome Analyses of the Mutualistic Root Symbiont Piriformospora indica.</title>
        <authorList>
            <person name="Zuccaro A."/>
            <person name="Lahrmann U."/>
            <person name="Guldener U."/>
            <person name="Langen G."/>
            <person name="Pfiffi S."/>
            <person name="Biedenkopf D."/>
            <person name="Wong P."/>
            <person name="Samans B."/>
            <person name="Grimm C."/>
            <person name="Basiewicz M."/>
            <person name="Murat C."/>
            <person name="Martin F."/>
            <person name="Kogel K.H."/>
        </authorList>
    </citation>
    <scope>NUCLEOTIDE SEQUENCE [LARGE SCALE GENOMIC DNA]</scope>
    <source>
        <strain evidence="2 3">DSM 11827</strain>
    </source>
</reference>
<organism evidence="2 3">
    <name type="scientific">Serendipita indica (strain DSM 11827)</name>
    <name type="common">Root endophyte fungus</name>
    <name type="synonym">Piriformospora indica</name>
    <dbReference type="NCBI Taxonomy" id="1109443"/>
    <lineage>
        <taxon>Eukaryota</taxon>
        <taxon>Fungi</taxon>
        <taxon>Dikarya</taxon>
        <taxon>Basidiomycota</taxon>
        <taxon>Agaricomycotina</taxon>
        <taxon>Agaricomycetes</taxon>
        <taxon>Sebacinales</taxon>
        <taxon>Serendipitaceae</taxon>
        <taxon>Serendipita</taxon>
    </lineage>
</organism>
<evidence type="ECO:0000313" key="3">
    <source>
        <dbReference type="Proteomes" id="UP000007148"/>
    </source>
</evidence>
<sequence>MTSTSNTQHCTTNSKQVPVFLSTPSSA</sequence>
<evidence type="ECO:0000256" key="1">
    <source>
        <dbReference type="SAM" id="MobiDB-lite"/>
    </source>
</evidence>
<protein>
    <submittedName>
        <fullName evidence="2">Uncharacterized protein</fullName>
    </submittedName>
</protein>
<proteinExistence type="predicted"/>
<name>G4TZ44_SERID</name>
<feature type="region of interest" description="Disordered" evidence="1">
    <location>
        <begin position="1"/>
        <end position="27"/>
    </location>
</feature>
<dbReference type="Proteomes" id="UP000007148">
    <property type="component" value="Unassembled WGS sequence"/>
</dbReference>
<dbReference type="AlphaFoldDB" id="G4TZ44"/>